<name>A0A2S8SWA6_9BACT</name>
<evidence type="ECO:0000313" key="2">
    <source>
        <dbReference type="Proteomes" id="UP000237684"/>
    </source>
</evidence>
<accession>A0A2S8SWA6</accession>
<dbReference type="OrthoDB" id="8478507at2"/>
<reference evidence="1 2" key="1">
    <citation type="journal article" date="2018" name="Syst. Appl. Microbiol.">
        <title>Abditibacterium utsteinense sp. nov., the first cultivated member of candidate phylum FBP, isolated from ice-free Antarctic soil samples.</title>
        <authorList>
            <person name="Tahon G."/>
            <person name="Tytgat B."/>
            <person name="Lebbe L."/>
            <person name="Carlier A."/>
            <person name="Willems A."/>
        </authorList>
    </citation>
    <scope>NUCLEOTIDE SEQUENCE [LARGE SCALE GENOMIC DNA]</scope>
    <source>
        <strain evidence="1 2">LMG 29911</strain>
    </source>
</reference>
<sequence>MENLRDYKTETREIEGNTLIFVTEKPRLDCAHACSIDDIMRVLHYFPISDLEGLELIIFRQPKRKEEILSPAWGRYYPFLEIKKLSGSAIILESLDLAKPIRWEKSLQRYGFERMERLRSQGHTVVETPKFYEIFSTLESVRETQLYETLPHEVGHHVQYLRDENIDQRTKLEKESFAEKYAREFIEKCGPLLNEFNS</sequence>
<gene>
    <name evidence="1" type="ORF">B1R32_10256</name>
</gene>
<organism evidence="1 2">
    <name type="scientific">Abditibacterium utsteinense</name>
    <dbReference type="NCBI Taxonomy" id="1960156"/>
    <lineage>
        <taxon>Bacteria</taxon>
        <taxon>Pseudomonadati</taxon>
        <taxon>Abditibacteriota</taxon>
        <taxon>Abditibacteriia</taxon>
        <taxon>Abditibacteriales</taxon>
        <taxon>Abditibacteriaceae</taxon>
        <taxon>Abditibacterium</taxon>
    </lineage>
</organism>
<evidence type="ECO:0000313" key="1">
    <source>
        <dbReference type="EMBL" id="PQV65049.1"/>
    </source>
</evidence>
<dbReference type="InParanoid" id="A0A2S8SWA6"/>
<dbReference type="Proteomes" id="UP000237684">
    <property type="component" value="Unassembled WGS sequence"/>
</dbReference>
<dbReference type="EMBL" id="NIGF01000002">
    <property type="protein sequence ID" value="PQV65049.1"/>
    <property type="molecule type" value="Genomic_DNA"/>
</dbReference>
<dbReference type="RefSeq" id="WP_105482357.1">
    <property type="nucleotide sequence ID" value="NZ_NIGF01000002.1"/>
</dbReference>
<proteinExistence type="predicted"/>
<comment type="caution">
    <text evidence="1">The sequence shown here is derived from an EMBL/GenBank/DDBJ whole genome shotgun (WGS) entry which is preliminary data.</text>
</comment>
<protein>
    <submittedName>
        <fullName evidence="1">Uncharacterized protein</fullName>
    </submittedName>
</protein>
<dbReference type="AlphaFoldDB" id="A0A2S8SWA6"/>
<keyword evidence="2" id="KW-1185">Reference proteome</keyword>